<evidence type="ECO:0000256" key="1">
    <source>
        <dbReference type="SAM" id="MobiDB-lite"/>
    </source>
</evidence>
<dbReference type="RefSeq" id="XP_031548583.1">
    <property type="nucleotide sequence ID" value="XM_031692723.1"/>
</dbReference>
<dbReference type="OrthoDB" id="10403462at2759"/>
<dbReference type="GeneID" id="116286270"/>
<sequence>MGICCGKTHPEIIQIEGKTEVATSTSSLKDNFEDAQIVSSEKESEDPIASPLPSVDTKIITDKEDLFDTVAARTRYSTFKHDRGYDSIRRSSVYVNGRRICEDEDLIKNNLTSGQRRKSEEGTTRTSEYLPKRLSLPEGKALLDFEKCYSAEDIKNEAAHFVKVILEKEKTISLDMNQQHEEEEGRICDLQNTRNVICNTKKEDTRNGNDFSSDVSQSHEKNDENTNEISAAKTRFKSLEGIDERDEEIEVTSHSEDAESDNESFFDVKGEMLSLFNKLEADASFVYTIKDQDPKSTTSEDQSSNGDHSLVREMEAIFQEFKQQADENELNSSHSNSDKESDAESFFDMSKEIENIISKCVVSSEIEKSSEENVSRENAPENSPDSGSFFHIQGELESRLQNLVLHLDGSGSDEESRGKVEERLSSGEGSYFNMMDEIDLRLDLVKHGNVI</sequence>
<keyword evidence="2" id="KW-1185">Reference proteome</keyword>
<feature type="region of interest" description="Disordered" evidence="1">
    <location>
        <begin position="243"/>
        <end position="263"/>
    </location>
</feature>
<organism evidence="2 3">
    <name type="scientific">Actinia tenebrosa</name>
    <name type="common">Australian red waratah sea anemone</name>
    <dbReference type="NCBI Taxonomy" id="6105"/>
    <lineage>
        <taxon>Eukaryota</taxon>
        <taxon>Metazoa</taxon>
        <taxon>Cnidaria</taxon>
        <taxon>Anthozoa</taxon>
        <taxon>Hexacorallia</taxon>
        <taxon>Actiniaria</taxon>
        <taxon>Actiniidae</taxon>
        <taxon>Actinia</taxon>
    </lineage>
</organism>
<feature type="region of interest" description="Disordered" evidence="1">
    <location>
        <begin position="203"/>
        <end position="228"/>
    </location>
</feature>
<accession>A0A6P8GYH4</accession>
<dbReference type="InParanoid" id="A0A6P8GYH4"/>
<protein>
    <submittedName>
        <fullName evidence="3">Uncharacterized protein LOC116286270 isoform X1</fullName>
    </submittedName>
</protein>
<reference evidence="3" key="1">
    <citation type="submission" date="2025-08" db="UniProtKB">
        <authorList>
            <consortium name="RefSeq"/>
        </authorList>
    </citation>
    <scope>IDENTIFICATION</scope>
    <source>
        <tissue evidence="3">Tentacle</tissue>
    </source>
</reference>
<name>A0A6P8GYH4_ACTTE</name>
<dbReference type="AlphaFoldDB" id="A0A6P8GYH4"/>
<evidence type="ECO:0000313" key="2">
    <source>
        <dbReference type="Proteomes" id="UP000515163"/>
    </source>
</evidence>
<evidence type="ECO:0000313" key="3">
    <source>
        <dbReference type="RefSeq" id="XP_031548583.1"/>
    </source>
</evidence>
<feature type="compositionally biased region" description="Basic and acidic residues" evidence="1">
    <location>
        <begin position="368"/>
        <end position="379"/>
    </location>
</feature>
<feature type="region of interest" description="Disordered" evidence="1">
    <location>
        <begin position="325"/>
        <end position="345"/>
    </location>
</feature>
<gene>
    <name evidence="3" type="primary">LOC116286270</name>
</gene>
<dbReference type="KEGG" id="aten:116286270"/>
<feature type="region of interest" description="Disordered" evidence="1">
    <location>
        <begin position="368"/>
        <end position="390"/>
    </location>
</feature>
<proteinExistence type="predicted"/>
<dbReference type="Proteomes" id="UP000515163">
    <property type="component" value="Unplaced"/>
</dbReference>